<dbReference type="SUPFAM" id="SSF46894">
    <property type="entry name" value="C-terminal effector domain of the bipartite response regulators"/>
    <property type="match status" value="1"/>
</dbReference>
<protein>
    <submittedName>
        <fullName evidence="6">Two component transcriptional regulator, LuxR family</fullName>
    </submittedName>
</protein>
<sequence length="238" mass="25669">MQVIIADSDAMGRRLIRKVVDNLTDHDVIGEGESLGQATDSVRQRRPDVLVLSSTLLTDDRRTVGELIDRTEAALVVVAVNGSGSTVWHGMSGGASGYVLRDRLANDLPQALGAAEAGNAFVSAPLARQMIGYLAGCFDNTYDGPSRSDVIRALLPRERETLQRLANGESTEEIATAMSVTTATVRAYVSRLLRKLGVRSRGEAVAVAYRSRFYSPQRTQPPAEAPDPDHGTARALHR</sequence>
<dbReference type="InterPro" id="IPR039420">
    <property type="entry name" value="WalR-like"/>
</dbReference>
<dbReference type="Gene3D" id="3.40.50.2300">
    <property type="match status" value="1"/>
</dbReference>
<evidence type="ECO:0000256" key="1">
    <source>
        <dbReference type="ARBA" id="ARBA00023015"/>
    </source>
</evidence>
<dbReference type="Pfam" id="PF00196">
    <property type="entry name" value="GerE"/>
    <property type="match status" value="1"/>
</dbReference>
<evidence type="ECO:0000256" key="4">
    <source>
        <dbReference type="SAM" id="MobiDB-lite"/>
    </source>
</evidence>
<dbReference type="EMBL" id="FMDM01000006">
    <property type="protein sequence ID" value="SCG58043.1"/>
    <property type="molecule type" value="Genomic_DNA"/>
</dbReference>
<keyword evidence="7" id="KW-1185">Reference proteome</keyword>
<proteinExistence type="predicted"/>
<keyword evidence="1" id="KW-0805">Transcription regulation</keyword>
<organism evidence="6 7">
    <name type="scientific">Micromonospora humi</name>
    <dbReference type="NCBI Taxonomy" id="745366"/>
    <lineage>
        <taxon>Bacteria</taxon>
        <taxon>Bacillati</taxon>
        <taxon>Actinomycetota</taxon>
        <taxon>Actinomycetes</taxon>
        <taxon>Micromonosporales</taxon>
        <taxon>Micromonosporaceae</taxon>
        <taxon>Micromonospora</taxon>
    </lineage>
</organism>
<dbReference type="PROSITE" id="PS00622">
    <property type="entry name" value="HTH_LUXR_1"/>
    <property type="match status" value="1"/>
</dbReference>
<dbReference type="PANTHER" id="PTHR43214:SF24">
    <property type="entry name" value="TRANSCRIPTIONAL REGULATORY PROTEIN NARL-RELATED"/>
    <property type="match status" value="1"/>
</dbReference>
<dbReference type="SMART" id="SM00421">
    <property type="entry name" value="HTH_LUXR"/>
    <property type="match status" value="1"/>
</dbReference>
<dbReference type="STRING" id="745366.GA0070213_1065"/>
<dbReference type="PANTHER" id="PTHR43214">
    <property type="entry name" value="TWO-COMPONENT RESPONSE REGULATOR"/>
    <property type="match status" value="1"/>
</dbReference>
<reference evidence="7" key="1">
    <citation type="submission" date="2016-06" db="EMBL/GenBank/DDBJ databases">
        <authorList>
            <person name="Varghese N."/>
            <person name="Submissions Spin"/>
        </authorList>
    </citation>
    <scope>NUCLEOTIDE SEQUENCE [LARGE SCALE GENOMIC DNA]</scope>
    <source>
        <strain evidence="7">DSM 45647</strain>
    </source>
</reference>
<keyword evidence="3" id="KW-0804">Transcription</keyword>
<evidence type="ECO:0000259" key="5">
    <source>
        <dbReference type="PROSITE" id="PS50043"/>
    </source>
</evidence>
<evidence type="ECO:0000256" key="3">
    <source>
        <dbReference type="ARBA" id="ARBA00023163"/>
    </source>
</evidence>
<evidence type="ECO:0000313" key="6">
    <source>
        <dbReference type="EMBL" id="SCG58043.1"/>
    </source>
</evidence>
<dbReference type="SUPFAM" id="SSF52172">
    <property type="entry name" value="CheY-like"/>
    <property type="match status" value="1"/>
</dbReference>
<accession>A0A1C5IIX9</accession>
<evidence type="ECO:0000313" key="7">
    <source>
        <dbReference type="Proteomes" id="UP000199360"/>
    </source>
</evidence>
<dbReference type="CDD" id="cd06170">
    <property type="entry name" value="LuxR_C_like"/>
    <property type="match status" value="1"/>
</dbReference>
<dbReference type="InterPro" id="IPR011006">
    <property type="entry name" value="CheY-like_superfamily"/>
</dbReference>
<feature type="region of interest" description="Disordered" evidence="4">
    <location>
        <begin position="216"/>
        <end position="238"/>
    </location>
</feature>
<name>A0A1C5IIX9_9ACTN</name>
<dbReference type="InterPro" id="IPR000792">
    <property type="entry name" value="Tscrpt_reg_LuxR_C"/>
</dbReference>
<dbReference type="GO" id="GO:0003677">
    <property type="term" value="F:DNA binding"/>
    <property type="evidence" value="ECO:0007669"/>
    <property type="project" value="UniProtKB-KW"/>
</dbReference>
<dbReference type="Proteomes" id="UP000199360">
    <property type="component" value="Unassembled WGS sequence"/>
</dbReference>
<dbReference type="GO" id="GO:0006355">
    <property type="term" value="P:regulation of DNA-templated transcription"/>
    <property type="evidence" value="ECO:0007669"/>
    <property type="project" value="InterPro"/>
</dbReference>
<dbReference type="RefSeq" id="WP_091062461.1">
    <property type="nucleotide sequence ID" value="NZ_FMDM01000006.1"/>
</dbReference>
<keyword evidence="2" id="KW-0238">DNA-binding</keyword>
<dbReference type="AlphaFoldDB" id="A0A1C5IIX9"/>
<gene>
    <name evidence="6" type="ORF">GA0070213_1065</name>
</gene>
<feature type="domain" description="HTH luxR-type" evidence="5">
    <location>
        <begin position="147"/>
        <end position="212"/>
    </location>
</feature>
<dbReference type="PRINTS" id="PR00038">
    <property type="entry name" value="HTHLUXR"/>
</dbReference>
<evidence type="ECO:0000256" key="2">
    <source>
        <dbReference type="ARBA" id="ARBA00023125"/>
    </source>
</evidence>
<dbReference type="InterPro" id="IPR016032">
    <property type="entry name" value="Sig_transdc_resp-reg_C-effctor"/>
</dbReference>
<dbReference type="OrthoDB" id="27092at2"/>
<dbReference type="PROSITE" id="PS50043">
    <property type="entry name" value="HTH_LUXR_2"/>
    <property type="match status" value="1"/>
</dbReference>